<protein>
    <submittedName>
        <fullName evidence="3">SRPBCC family protein</fullName>
    </submittedName>
</protein>
<comment type="caution">
    <text evidence="3">The sequence shown here is derived from an EMBL/GenBank/DDBJ whole genome shotgun (WGS) entry which is preliminary data.</text>
</comment>
<sequence length="190" mass="21038">MAAGTGLIVYGAFARSEQEAAGHNSHSSQPITGVVTIGKPRDVLYRSWRDPATMSQVFGDVVQVSREGEDRFRMRISLPGQHEITWTSRLIKQVEGTSFQWRSEPGATVPHEMSLRFRDAIPAEFGTVVTLSVSPLPDSTLTSAFVRFTRSLDRALLMKLLRRFKSLVETGEIPTLSRNPAAWPRAIAAV</sequence>
<evidence type="ECO:0000313" key="3">
    <source>
        <dbReference type="EMBL" id="MFN2974836.1"/>
    </source>
</evidence>
<evidence type="ECO:0000256" key="1">
    <source>
        <dbReference type="ARBA" id="ARBA00008918"/>
    </source>
</evidence>
<keyword evidence="4" id="KW-1185">Reference proteome</keyword>
<feature type="domain" description="Coenzyme Q-binding protein COQ10 START" evidence="2">
    <location>
        <begin position="38"/>
        <end position="149"/>
    </location>
</feature>
<dbReference type="SUPFAM" id="SSF55961">
    <property type="entry name" value="Bet v1-like"/>
    <property type="match status" value="1"/>
</dbReference>
<dbReference type="Pfam" id="PF03364">
    <property type="entry name" value="Polyketide_cyc"/>
    <property type="match status" value="1"/>
</dbReference>
<dbReference type="RefSeq" id="WP_263413615.1">
    <property type="nucleotide sequence ID" value="NZ_BAABBH010000001.1"/>
</dbReference>
<dbReference type="Gene3D" id="3.30.530.20">
    <property type="match status" value="1"/>
</dbReference>
<evidence type="ECO:0000259" key="2">
    <source>
        <dbReference type="Pfam" id="PF03364"/>
    </source>
</evidence>
<accession>A0ABW9KGH3</accession>
<reference evidence="3 4" key="1">
    <citation type="submission" date="2024-12" db="EMBL/GenBank/DDBJ databases">
        <authorList>
            <person name="Lee Y."/>
        </authorList>
    </citation>
    <scope>NUCLEOTIDE SEQUENCE [LARGE SCALE GENOMIC DNA]</scope>
    <source>
        <strain evidence="3 4">03SUJ4</strain>
    </source>
</reference>
<organism evidence="3 4">
    <name type="scientific">Terriglobus aquaticus</name>
    <dbReference type="NCBI Taxonomy" id="940139"/>
    <lineage>
        <taxon>Bacteria</taxon>
        <taxon>Pseudomonadati</taxon>
        <taxon>Acidobacteriota</taxon>
        <taxon>Terriglobia</taxon>
        <taxon>Terriglobales</taxon>
        <taxon>Acidobacteriaceae</taxon>
        <taxon>Terriglobus</taxon>
    </lineage>
</organism>
<comment type="similarity">
    <text evidence="1">Belongs to the ribosome association toxin RatA family.</text>
</comment>
<evidence type="ECO:0000313" key="4">
    <source>
        <dbReference type="Proteomes" id="UP001634747"/>
    </source>
</evidence>
<dbReference type="InterPro" id="IPR005031">
    <property type="entry name" value="COQ10_START"/>
</dbReference>
<gene>
    <name evidence="3" type="ORF">ACK2TP_03595</name>
</gene>
<dbReference type="Proteomes" id="UP001634747">
    <property type="component" value="Unassembled WGS sequence"/>
</dbReference>
<dbReference type="EMBL" id="JBJYXY010000001">
    <property type="protein sequence ID" value="MFN2974836.1"/>
    <property type="molecule type" value="Genomic_DNA"/>
</dbReference>
<name>A0ABW9KGH3_9BACT</name>
<dbReference type="InterPro" id="IPR023393">
    <property type="entry name" value="START-like_dom_sf"/>
</dbReference>
<proteinExistence type="inferred from homology"/>